<reference evidence="5 6" key="1">
    <citation type="submission" date="2021-06" db="EMBL/GenBank/DDBJ databases">
        <title>A haploid diamondback moth (Plutella xylostella L.) genome assembly resolves 31 chromosomes and identifies a diamide resistance mutation.</title>
        <authorList>
            <person name="Ward C.M."/>
            <person name="Perry K.D."/>
            <person name="Baker G."/>
            <person name="Powis K."/>
            <person name="Heckel D.G."/>
            <person name="Baxter S.W."/>
        </authorList>
    </citation>
    <scope>NUCLEOTIDE SEQUENCE [LARGE SCALE GENOMIC DNA]</scope>
    <source>
        <strain evidence="5 6">LV</strain>
        <tissue evidence="5">Single pupa</tissue>
    </source>
</reference>
<accession>A0ABQ7QKD9</accession>
<keyword evidence="1" id="KW-0175">Coiled coil</keyword>
<name>A0ABQ7QKD9_PLUXY</name>
<protein>
    <recommendedName>
        <fullName evidence="7">Zinc finger DNA binding protein</fullName>
    </recommendedName>
</protein>
<evidence type="ECO:0000256" key="1">
    <source>
        <dbReference type="SAM" id="Coils"/>
    </source>
</evidence>
<dbReference type="Gene3D" id="3.30.40.10">
    <property type="entry name" value="Zinc/RING finger domain, C3HC4 (zinc finger)"/>
    <property type="match status" value="1"/>
</dbReference>
<dbReference type="Proteomes" id="UP000823941">
    <property type="component" value="Chromosome 13"/>
</dbReference>
<feature type="domain" description="FP protein N-terminal" evidence="3">
    <location>
        <begin position="183"/>
        <end position="277"/>
    </location>
</feature>
<dbReference type="Pfam" id="PF03258">
    <property type="entry name" value="Baculo_FP"/>
    <property type="match status" value="1"/>
</dbReference>
<evidence type="ECO:0008006" key="7">
    <source>
        <dbReference type="Google" id="ProtNLM"/>
    </source>
</evidence>
<proteinExistence type="predicted"/>
<dbReference type="InterPro" id="IPR013083">
    <property type="entry name" value="Znf_RING/FYVE/PHD"/>
</dbReference>
<feature type="coiled-coil region" evidence="1">
    <location>
        <begin position="118"/>
        <end position="166"/>
    </location>
</feature>
<sequence>MPPKLPKCDNCQKNITKRAPGLECSRCEVSLHATLECAGLTNKQISALRAVENFEWSCDACLSSSPKRKSFIAPEEDQDEEVPDSNIQGSKSKPVSIDIKKLLQDISRDIEKTIKKQMSELQQSVEFCCSKMEEYEEDMEELKTKVKMLEKKNEHLGNTNQNLLIKMCAYEQQLQEQEQKKLDQYIEIAGVPYKEDENADAITKDIAIKLKMDHTAIKTVQRLRGKAGQSDGILQVELKKEHETSPWVRAGRAAELLVSDVLPSNPNLESASNRIFVRHALTSTNKKLLYETRIALKDHYKFIWCNCEGRILVRKNEKAKIFNIKSVDDIKKLIPQ</sequence>
<dbReference type="InterPro" id="IPR011011">
    <property type="entry name" value="Znf_FYVE_PHD"/>
</dbReference>
<comment type="caution">
    <text evidence="5">The sequence shown here is derived from an EMBL/GenBank/DDBJ whole genome shotgun (WGS) entry which is preliminary data.</text>
</comment>
<dbReference type="Pfam" id="PF25298">
    <property type="entry name" value="Baculo_FP_2nd"/>
    <property type="match status" value="1"/>
</dbReference>
<dbReference type="EMBL" id="JAHIBW010000013">
    <property type="protein sequence ID" value="KAG7305692.1"/>
    <property type="molecule type" value="Genomic_DNA"/>
</dbReference>
<gene>
    <name evidence="5" type="ORF">JYU34_009810</name>
</gene>
<dbReference type="SUPFAM" id="SSF57903">
    <property type="entry name" value="FYVE/PHD zinc finger"/>
    <property type="match status" value="1"/>
</dbReference>
<evidence type="ECO:0000313" key="6">
    <source>
        <dbReference type="Proteomes" id="UP000823941"/>
    </source>
</evidence>
<keyword evidence="6" id="KW-1185">Reference proteome</keyword>
<evidence type="ECO:0000313" key="5">
    <source>
        <dbReference type="EMBL" id="KAG7305692.1"/>
    </source>
</evidence>
<organism evidence="5 6">
    <name type="scientific">Plutella xylostella</name>
    <name type="common">Diamondback moth</name>
    <name type="synonym">Plutella maculipennis</name>
    <dbReference type="NCBI Taxonomy" id="51655"/>
    <lineage>
        <taxon>Eukaryota</taxon>
        <taxon>Metazoa</taxon>
        <taxon>Ecdysozoa</taxon>
        <taxon>Arthropoda</taxon>
        <taxon>Hexapoda</taxon>
        <taxon>Insecta</taxon>
        <taxon>Pterygota</taxon>
        <taxon>Neoptera</taxon>
        <taxon>Endopterygota</taxon>
        <taxon>Lepidoptera</taxon>
        <taxon>Glossata</taxon>
        <taxon>Ditrysia</taxon>
        <taxon>Yponomeutoidea</taxon>
        <taxon>Plutellidae</taxon>
        <taxon>Plutella</taxon>
    </lineage>
</organism>
<dbReference type="InterPro" id="IPR057251">
    <property type="entry name" value="FP_C"/>
</dbReference>
<evidence type="ECO:0000256" key="2">
    <source>
        <dbReference type="SAM" id="MobiDB-lite"/>
    </source>
</evidence>
<feature type="region of interest" description="Disordered" evidence="2">
    <location>
        <begin position="72"/>
        <end position="92"/>
    </location>
</feature>
<evidence type="ECO:0000259" key="4">
    <source>
        <dbReference type="Pfam" id="PF25298"/>
    </source>
</evidence>
<feature type="compositionally biased region" description="Acidic residues" evidence="2">
    <location>
        <begin position="74"/>
        <end position="83"/>
    </location>
</feature>
<evidence type="ECO:0000259" key="3">
    <source>
        <dbReference type="Pfam" id="PF03258"/>
    </source>
</evidence>
<feature type="domain" description="FP protein C-terminal" evidence="4">
    <location>
        <begin position="282"/>
        <end position="333"/>
    </location>
</feature>
<dbReference type="InterPro" id="IPR004941">
    <property type="entry name" value="FP_N"/>
</dbReference>